<dbReference type="EMBL" id="JBBMEX010000005">
    <property type="protein sequence ID" value="MEQ2557503.1"/>
    <property type="molecule type" value="Genomic_DNA"/>
</dbReference>
<keyword evidence="1" id="KW-1133">Transmembrane helix</keyword>
<proteinExistence type="predicted"/>
<organism evidence="2 3">
    <name type="scientific">Maccoyibacter intestinihominis</name>
    <dbReference type="NCBI Taxonomy" id="3133499"/>
    <lineage>
        <taxon>Bacteria</taxon>
        <taxon>Bacillati</taxon>
        <taxon>Bacillota</taxon>
        <taxon>Clostridia</taxon>
        <taxon>Lachnospirales</taxon>
        <taxon>Lachnospiraceae</taxon>
        <taxon>Maccoyibacter</taxon>
    </lineage>
</organism>
<dbReference type="Proteomes" id="UP001454489">
    <property type="component" value="Unassembled WGS sequence"/>
</dbReference>
<name>A0ABV1HCQ8_9FIRM</name>
<evidence type="ECO:0000313" key="3">
    <source>
        <dbReference type="Proteomes" id="UP001454489"/>
    </source>
</evidence>
<feature type="transmembrane region" description="Helical" evidence="1">
    <location>
        <begin position="21"/>
        <end position="39"/>
    </location>
</feature>
<comment type="caution">
    <text evidence="2">The sequence shown here is derived from an EMBL/GenBank/DDBJ whole genome shotgun (WGS) entry which is preliminary data.</text>
</comment>
<keyword evidence="1" id="KW-0472">Membrane</keyword>
<sequence length="74" mass="7903">MSLVIIIIAGIKDKSCRSYGICAGIALGMMLVGALGMNMVPKAYFGVVERFSVFAATGFNAVLGIHLYLMDSKR</sequence>
<gene>
    <name evidence="2" type="ORF">WMO43_06445</name>
</gene>
<keyword evidence="1" id="KW-0812">Transmembrane</keyword>
<evidence type="ECO:0000256" key="1">
    <source>
        <dbReference type="SAM" id="Phobius"/>
    </source>
</evidence>
<accession>A0ABV1HCQ8</accession>
<feature type="transmembrane region" description="Helical" evidence="1">
    <location>
        <begin position="51"/>
        <end position="69"/>
    </location>
</feature>
<dbReference type="RefSeq" id="WP_353530662.1">
    <property type="nucleotide sequence ID" value="NZ_JBBMEX010000005.1"/>
</dbReference>
<reference evidence="2 3" key="1">
    <citation type="submission" date="2024-03" db="EMBL/GenBank/DDBJ databases">
        <title>Human intestinal bacterial collection.</title>
        <authorList>
            <person name="Pauvert C."/>
            <person name="Hitch T.C.A."/>
            <person name="Clavel T."/>
        </authorList>
    </citation>
    <scope>NUCLEOTIDE SEQUENCE [LARGE SCALE GENOMIC DNA]</scope>
    <source>
        <strain evidence="2 3">CLA-AA-H185</strain>
    </source>
</reference>
<protein>
    <submittedName>
        <fullName evidence="2">Uncharacterized protein</fullName>
    </submittedName>
</protein>
<evidence type="ECO:0000313" key="2">
    <source>
        <dbReference type="EMBL" id="MEQ2557503.1"/>
    </source>
</evidence>
<keyword evidence="3" id="KW-1185">Reference proteome</keyword>